<gene>
    <name evidence="1" type="ORF">BaRGS_00007914</name>
</gene>
<organism evidence="1 2">
    <name type="scientific">Batillaria attramentaria</name>
    <dbReference type="NCBI Taxonomy" id="370345"/>
    <lineage>
        <taxon>Eukaryota</taxon>
        <taxon>Metazoa</taxon>
        <taxon>Spiralia</taxon>
        <taxon>Lophotrochozoa</taxon>
        <taxon>Mollusca</taxon>
        <taxon>Gastropoda</taxon>
        <taxon>Caenogastropoda</taxon>
        <taxon>Sorbeoconcha</taxon>
        <taxon>Cerithioidea</taxon>
        <taxon>Batillariidae</taxon>
        <taxon>Batillaria</taxon>
    </lineage>
</organism>
<comment type="caution">
    <text evidence="1">The sequence shown here is derived from an EMBL/GenBank/DDBJ whole genome shotgun (WGS) entry which is preliminary data.</text>
</comment>
<dbReference type="Proteomes" id="UP001519460">
    <property type="component" value="Unassembled WGS sequence"/>
</dbReference>
<name>A0ABD0LN33_9CAEN</name>
<accession>A0ABD0LN33</accession>
<dbReference type="EMBL" id="JACVVK020000034">
    <property type="protein sequence ID" value="KAK7501034.1"/>
    <property type="molecule type" value="Genomic_DNA"/>
</dbReference>
<proteinExistence type="predicted"/>
<feature type="non-terminal residue" evidence="1">
    <location>
        <position position="1"/>
    </location>
</feature>
<feature type="non-terminal residue" evidence="1">
    <location>
        <position position="77"/>
    </location>
</feature>
<sequence>GMSTEEQGLIYQSKQRLCFEEFYPYLSSLRKLAETSIVGILDQHFLFNVLPEYLTLTDSGDERVLIYKGRDLVEARC</sequence>
<keyword evidence="2" id="KW-1185">Reference proteome</keyword>
<evidence type="ECO:0000313" key="1">
    <source>
        <dbReference type="EMBL" id="KAK7501034.1"/>
    </source>
</evidence>
<evidence type="ECO:0000313" key="2">
    <source>
        <dbReference type="Proteomes" id="UP001519460"/>
    </source>
</evidence>
<dbReference type="AlphaFoldDB" id="A0ABD0LN33"/>
<reference evidence="1 2" key="1">
    <citation type="journal article" date="2023" name="Sci. Data">
        <title>Genome assembly of the Korean intertidal mud-creeper Batillaria attramentaria.</title>
        <authorList>
            <person name="Patra A.K."/>
            <person name="Ho P.T."/>
            <person name="Jun S."/>
            <person name="Lee S.J."/>
            <person name="Kim Y."/>
            <person name="Won Y.J."/>
        </authorList>
    </citation>
    <scope>NUCLEOTIDE SEQUENCE [LARGE SCALE GENOMIC DNA]</scope>
    <source>
        <strain evidence="1">Wonlab-2016</strain>
    </source>
</reference>
<protein>
    <submittedName>
        <fullName evidence="1">Uncharacterized protein</fullName>
    </submittedName>
</protein>